<organism evidence="2">
    <name type="scientific">marine sediment metagenome</name>
    <dbReference type="NCBI Taxonomy" id="412755"/>
    <lineage>
        <taxon>unclassified sequences</taxon>
        <taxon>metagenomes</taxon>
        <taxon>ecological metagenomes</taxon>
    </lineage>
</organism>
<evidence type="ECO:0000313" key="2">
    <source>
        <dbReference type="EMBL" id="GAG69346.1"/>
    </source>
</evidence>
<gene>
    <name evidence="2" type="ORF">S01H4_01481</name>
    <name evidence="3" type="ORF">S03H2_27819</name>
</gene>
<dbReference type="AlphaFoldDB" id="X1BBH9"/>
<accession>X1BBH9</accession>
<sequence length="78" mass="8539">MPIFEYKCKKCNKVFEKLILSSSSDDVITCPECGDKDVIKLFSNFSSNVSEESSDFDLGSSPYSCPTCSLGDDSSTCK</sequence>
<dbReference type="EMBL" id="BARU01016747">
    <property type="protein sequence ID" value="GAH52090.1"/>
    <property type="molecule type" value="Genomic_DNA"/>
</dbReference>
<dbReference type="NCBIfam" id="TIGR02605">
    <property type="entry name" value="CxxC_CxxC_SSSS"/>
    <property type="match status" value="1"/>
</dbReference>
<proteinExistence type="predicted"/>
<dbReference type="SMART" id="SM00834">
    <property type="entry name" value="CxxC_CXXC_SSSS"/>
    <property type="match status" value="1"/>
</dbReference>
<reference evidence="2" key="1">
    <citation type="journal article" date="2014" name="Front. Microbiol.">
        <title>High frequency of phylogenetically diverse reductive dehalogenase-homologous genes in deep subseafloor sedimentary metagenomes.</title>
        <authorList>
            <person name="Kawai M."/>
            <person name="Futagami T."/>
            <person name="Toyoda A."/>
            <person name="Takaki Y."/>
            <person name="Nishi S."/>
            <person name="Hori S."/>
            <person name="Arai W."/>
            <person name="Tsubouchi T."/>
            <person name="Morono Y."/>
            <person name="Uchiyama I."/>
            <person name="Ito T."/>
            <person name="Fujiyama A."/>
            <person name="Inagaki F."/>
            <person name="Takami H."/>
        </authorList>
    </citation>
    <scope>NUCLEOTIDE SEQUENCE</scope>
    <source>
        <strain evidence="2">Expedition CK06-06</strain>
    </source>
</reference>
<evidence type="ECO:0000313" key="3">
    <source>
        <dbReference type="EMBL" id="GAH52090.1"/>
    </source>
</evidence>
<dbReference type="Pfam" id="PF09723">
    <property type="entry name" value="Zn_ribbon_8"/>
    <property type="match status" value="1"/>
</dbReference>
<protein>
    <recommendedName>
        <fullName evidence="1">Putative regulatory protein FmdB zinc ribbon domain-containing protein</fullName>
    </recommendedName>
</protein>
<dbReference type="EMBL" id="BART01000271">
    <property type="protein sequence ID" value="GAG69346.1"/>
    <property type="molecule type" value="Genomic_DNA"/>
</dbReference>
<feature type="domain" description="Putative regulatory protein FmdB zinc ribbon" evidence="1">
    <location>
        <begin position="1"/>
        <end position="43"/>
    </location>
</feature>
<comment type="caution">
    <text evidence="2">The sequence shown here is derived from an EMBL/GenBank/DDBJ whole genome shotgun (WGS) entry which is preliminary data.</text>
</comment>
<name>X1BBH9_9ZZZZ</name>
<dbReference type="InterPro" id="IPR013429">
    <property type="entry name" value="Regulatory_FmdB_Zinc_ribbon"/>
</dbReference>
<evidence type="ECO:0000259" key="1">
    <source>
        <dbReference type="SMART" id="SM00834"/>
    </source>
</evidence>
<dbReference type="Gene3D" id="2.20.28.30">
    <property type="entry name" value="RNA polymerase ii, chain L"/>
    <property type="match status" value="1"/>
</dbReference>